<proteinExistence type="predicted"/>
<comment type="subcellular location">
    <subcellularLocation>
        <location evidence="1">Nucleus</location>
    </subcellularLocation>
</comment>
<dbReference type="CDD" id="cd12398">
    <property type="entry name" value="RRM_CSTF2_RNA15_like"/>
    <property type="match status" value="1"/>
</dbReference>
<keyword evidence="3" id="KW-0694">RNA-binding</keyword>
<feature type="compositionally biased region" description="Basic and acidic residues" evidence="4">
    <location>
        <begin position="199"/>
        <end position="222"/>
    </location>
</feature>
<dbReference type="Pfam" id="PF14304">
    <property type="entry name" value="CSTF_C"/>
    <property type="match status" value="1"/>
</dbReference>
<dbReference type="Pfam" id="PF00076">
    <property type="entry name" value="RRM_1"/>
    <property type="match status" value="1"/>
</dbReference>
<feature type="region of interest" description="Disordered" evidence="4">
    <location>
        <begin position="193"/>
        <end position="238"/>
    </location>
</feature>
<dbReference type="GO" id="GO:0003723">
    <property type="term" value="F:RNA binding"/>
    <property type="evidence" value="ECO:0007669"/>
    <property type="project" value="UniProtKB-UniRule"/>
</dbReference>
<dbReference type="InterPro" id="IPR038192">
    <property type="entry name" value="CSTF_C_sf"/>
</dbReference>
<dbReference type="AlphaFoldDB" id="A0ABD3AGC3"/>
<dbReference type="InterPro" id="IPR035979">
    <property type="entry name" value="RBD_domain_sf"/>
</dbReference>
<dbReference type="InterPro" id="IPR000504">
    <property type="entry name" value="RRM_dom"/>
</dbReference>
<dbReference type="InterPro" id="IPR026896">
    <property type="entry name" value="CSTF_C"/>
</dbReference>
<dbReference type="PANTHER" id="PTHR45735:SF2">
    <property type="entry name" value="CLEAVAGE STIMULATION FACTOR SUBUNIT 2"/>
    <property type="match status" value="1"/>
</dbReference>
<evidence type="ECO:0000259" key="5">
    <source>
        <dbReference type="PROSITE" id="PS50102"/>
    </source>
</evidence>
<evidence type="ECO:0000313" key="7">
    <source>
        <dbReference type="Proteomes" id="UP001630127"/>
    </source>
</evidence>
<dbReference type="SMART" id="SM00360">
    <property type="entry name" value="RRM"/>
    <property type="match status" value="1"/>
</dbReference>
<evidence type="ECO:0000256" key="1">
    <source>
        <dbReference type="ARBA" id="ARBA00004123"/>
    </source>
</evidence>
<organism evidence="6 7">
    <name type="scientific">Cinchona calisaya</name>
    <dbReference type="NCBI Taxonomy" id="153742"/>
    <lineage>
        <taxon>Eukaryota</taxon>
        <taxon>Viridiplantae</taxon>
        <taxon>Streptophyta</taxon>
        <taxon>Embryophyta</taxon>
        <taxon>Tracheophyta</taxon>
        <taxon>Spermatophyta</taxon>
        <taxon>Magnoliopsida</taxon>
        <taxon>eudicotyledons</taxon>
        <taxon>Gunneridae</taxon>
        <taxon>Pentapetalae</taxon>
        <taxon>asterids</taxon>
        <taxon>lamiids</taxon>
        <taxon>Gentianales</taxon>
        <taxon>Rubiaceae</taxon>
        <taxon>Cinchonoideae</taxon>
        <taxon>Cinchoneae</taxon>
        <taxon>Cinchona</taxon>
    </lineage>
</organism>
<dbReference type="InterPro" id="IPR025742">
    <property type="entry name" value="CSTF2_hinge"/>
</dbReference>
<evidence type="ECO:0000256" key="4">
    <source>
        <dbReference type="SAM" id="MobiDB-lite"/>
    </source>
</evidence>
<dbReference type="Proteomes" id="UP001630127">
    <property type="component" value="Unassembled WGS sequence"/>
</dbReference>
<feature type="region of interest" description="Disordered" evidence="4">
    <location>
        <begin position="86"/>
        <end position="111"/>
    </location>
</feature>
<dbReference type="Gene3D" id="1.25.40.630">
    <property type="match status" value="1"/>
</dbReference>
<dbReference type="PROSITE" id="PS50102">
    <property type="entry name" value="RRM"/>
    <property type="match status" value="1"/>
</dbReference>
<dbReference type="SUPFAM" id="SSF54928">
    <property type="entry name" value="RNA-binding domain, RBD"/>
    <property type="match status" value="1"/>
</dbReference>
<feature type="domain" description="RRM" evidence="5">
    <location>
        <begin position="10"/>
        <end position="88"/>
    </location>
</feature>
<dbReference type="EMBL" id="JBJUIK010000004">
    <property type="protein sequence ID" value="KAL3530006.1"/>
    <property type="molecule type" value="Genomic_DNA"/>
</dbReference>
<name>A0ABD3AGC3_9GENT</name>
<dbReference type="Gene3D" id="3.30.70.330">
    <property type="match status" value="1"/>
</dbReference>
<evidence type="ECO:0000256" key="2">
    <source>
        <dbReference type="ARBA" id="ARBA00023242"/>
    </source>
</evidence>
<evidence type="ECO:0000256" key="3">
    <source>
        <dbReference type="PROSITE-ProRule" id="PRU00176"/>
    </source>
</evidence>
<keyword evidence="2" id="KW-0539">Nucleus</keyword>
<accession>A0ABD3AGC3</accession>
<dbReference type="InterPro" id="IPR012677">
    <property type="entry name" value="Nucleotide-bd_a/b_plait_sf"/>
</dbReference>
<sequence length="294" mass="33057">MANLSDHQRKCVFVGNIPYHASEEEIVKKCQEIGPVVSFRLMIDKESGKRKGYAFCEYRDEETASSAIRNLKGQDLRGRKLRVDFAASSNNKDHDKNQRNGDCNNNENQNQFGSDHIIDPLTQHLANMSRNQLIQIVFEMNELAAQNPENARQLLLTCPGLPKAIYQAQILLGIVPPQILPNISQDSALVPQLPVESGDSTRSDHGDNVHPSKRVRLNDGRRAVSTSTTDEEEAESGSIIDNQVRFSHEAEANLLMQVKNLTPEQISLLPPHEQQKVIQLRQMVLQVLSTARFF</sequence>
<dbReference type="Pfam" id="PF14327">
    <property type="entry name" value="CSTF2_hinge"/>
    <property type="match status" value="1"/>
</dbReference>
<comment type="caution">
    <text evidence="6">The sequence shown here is derived from an EMBL/GenBank/DDBJ whole genome shotgun (WGS) entry which is preliminary data.</text>
</comment>
<reference evidence="6 7" key="1">
    <citation type="submission" date="2024-11" db="EMBL/GenBank/DDBJ databases">
        <title>A near-complete genome assembly of Cinchona calisaya.</title>
        <authorList>
            <person name="Lian D.C."/>
            <person name="Zhao X.W."/>
            <person name="Wei L."/>
        </authorList>
    </citation>
    <scope>NUCLEOTIDE SEQUENCE [LARGE SCALE GENOMIC DNA]</scope>
    <source>
        <tissue evidence="6">Nenye</tissue>
    </source>
</reference>
<keyword evidence="7" id="KW-1185">Reference proteome</keyword>
<dbReference type="Gene3D" id="1.10.20.70">
    <property type="entry name" value="Transcription termination and cleavage factor, C-terminal domain"/>
    <property type="match status" value="1"/>
</dbReference>
<evidence type="ECO:0000313" key="6">
    <source>
        <dbReference type="EMBL" id="KAL3530006.1"/>
    </source>
</evidence>
<feature type="compositionally biased region" description="Low complexity" evidence="4">
    <location>
        <begin position="100"/>
        <end position="111"/>
    </location>
</feature>
<dbReference type="GO" id="GO:0005634">
    <property type="term" value="C:nucleus"/>
    <property type="evidence" value="ECO:0007669"/>
    <property type="project" value="UniProtKB-SubCell"/>
</dbReference>
<dbReference type="PANTHER" id="PTHR45735">
    <property type="entry name" value="CLEAVAGE STIMULATION FACTOR SUBUNIT 2"/>
    <property type="match status" value="1"/>
</dbReference>
<gene>
    <name evidence="6" type="ORF">ACH5RR_009328</name>
</gene>
<protein>
    <recommendedName>
        <fullName evidence="5">RRM domain-containing protein</fullName>
    </recommendedName>
</protein>